<feature type="domain" description="GGDEF" evidence="3">
    <location>
        <begin position="164"/>
        <end position="294"/>
    </location>
</feature>
<evidence type="ECO:0000259" key="2">
    <source>
        <dbReference type="PROSITE" id="PS50883"/>
    </source>
</evidence>
<sequence>MMPYKETISAMIERWRRPKGFRAFAVLLVLLLLMLLITFIISRSGSSVVFLPHLMYGPIIMAAVLFRTPGGIIAGFLAGLMLGPLMQSADMPAGIQDTLNWVMRMVFFMLMGGVGGFISRCFNDHLDSTQAKAFHDPLTGLLNIQALYRRLDELLNEEDAEQEKEVTLAILTISNLKQIVASLGYRSYSAILRQIAERLSQEGELPVDSLFRIQDNNFAVVAVDVNVDEFIKKCRMITKHLEDPFSFENIPIAVDMHLGISCSCNSGDSRDEMIQKAGIAVYNAEMNKTLYTQYSASDDSNSVERLALLGSLKNAIDTSQLTLFLQPKVSIADGYLVGVESLIRWQHPELGLLPPDMFIPEAENTWLIHPLSLFAVKEGLAQIKCMASGGYDMKLAINLTAHAIQDRILIARLIKSVREMGIDAALLEIEITERFLLREFDVAREILGALKKMGASIAIDDFGSGYSSVHYLQELPIDTVKIDQSLIVNITSSELSRSLVQHMIEFNRELGITTVAEGVETEEQFGLLGGMGCDVAQGYYIGKPLPCKEFRQWLGSSPWKVSKRAGLER</sequence>
<comment type="caution">
    <text evidence="4">The sequence shown here is derived from an EMBL/GenBank/DDBJ whole genome shotgun (WGS) entry which is preliminary data.</text>
</comment>
<proteinExistence type="predicted"/>
<dbReference type="InterPro" id="IPR043128">
    <property type="entry name" value="Rev_trsase/Diguanyl_cyclase"/>
</dbReference>
<dbReference type="AlphaFoldDB" id="A0A8J6TGA9"/>
<keyword evidence="1" id="KW-0812">Transmembrane</keyword>
<dbReference type="PROSITE" id="PS50887">
    <property type="entry name" value="GGDEF"/>
    <property type="match status" value="1"/>
</dbReference>
<dbReference type="Gene3D" id="3.30.70.270">
    <property type="match status" value="1"/>
</dbReference>
<dbReference type="Pfam" id="PF00990">
    <property type="entry name" value="GGDEF"/>
    <property type="match status" value="1"/>
</dbReference>
<dbReference type="SUPFAM" id="SSF55073">
    <property type="entry name" value="Nucleotide cyclase"/>
    <property type="match status" value="1"/>
</dbReference>
<dbReference type="EMBL" id="JACNJZ010000169">
    <property type="protein sequence ID" value="MBC8318518.1"/>
    <property type="molecule type" value="Genomic_DNA"/>
</dbReference>
<evidence type="ECO:0000313" key="4">
    <source>
        <dbReference type="EMBL" id="MBC8318518.1"/>
    </source>
</evidence>
<dbReference type="InterPro" id="IPR035919">
    <property type="entry name" value="EAL_sf"/>
</dbReference>
<dbReference type="SMART" id="SM00052">
    <property type="entry name" value="EAL"/>
    <property type="match status" value="1"/>
</dbReference>
<dbReference type="SUPFAM" id="SSF141868">
    <property type="entry name" value="EAL domain-like"/>
    <property type="match status" value="1"/>
</dbReference>
<dbReference type="PANTHER" id="PTHR33121">
    <property type="entry name" value="CYCLIC DI-GMP PHOSPHODIESTERASE PDEF"/>
    <property type="match status" value="1"/>
</dbReference>
<name>A0A8J6TGA9_9BACT</name>
<dbReference type="NCBIfam" id="TIGR00254">
    <property type="entry name" value="GGDEF"/>
    <property type="match status" value="1"/>
</dbReference>
<dbReference type="Gene3D" id="3.20.20.450">
    <property type="entry name" value="EAL domain"/>
    <property type="match status" value="1"/>
</dbReference>
<dbReference type="Proteomes" id="UP000614424">
    <property type="component" value="Unassembled WGS sequence"/>
</dbReference>
<feature type="transmembrane region" description="Helical" evidence="1">
    <location>
        <begin position="54"/>
        <end position="80"/>
    </location>
</feature>
<dbReference type="InterPro" id="IPR001633">
    <property type="entry name" value="EAL_dom"/>
</dbReference>
<feature type="transmembrane region" description="Helical" evidence="1">
    <location>
        <begin position="101"/>
        <end position="119"/>
    </location>
</feature>
<reference evidence="4 5" key="1">
    <citation type="submission" date="2020-08" db="EMBL/GenBank/DDBJ databases">
        <title>Bridging the membrane lipid divide: bacteria of the FCB group superphylum have the potential to synthesize archaeal ether lipids.</title>
        <authorList>
            <person name="Villanueva L."/>
            <person name="Von Meijenfeldt F.A.B."/>
            <person name="Westbye A.B."/>
            <person name="Yadav S."/>
            <person name="Hopmans E.C."/>
            <person name="Dutilh B.E."/>
            <person name="Sinninghe Damste J.S."/>
        </authorList>
    </citation>
    <scope>NUCLEOTIDE SEQUENCE [LARGE SCALE GENOMIC DNA]</scope>
    <source>
        <strain evidence="4">NIOZ-UU47</strain>
    </source>
</reference>
<gene>
    <name evidence="4" type="ORF">H8E41_11475</name>
</gene>
<feature type="domain" description="EAL" evidence="2">
    <location>
        <begin position="305"/>
        <end position="558"/>
    </location>
</feature>
<evidence type="ECO:0000259" key="3">
    <source>
        <dbReference type="PROSITE" id="PS50887"/>
    </source>
</evidence>
<accession>A0A8J6TGA9</accession>
<dbReference type="PROSITE" id="PS50883">
    <property type="entry name" value="EAL"/>
    <property type="match status" value="1"/>
</dbReference>
<keyword evidence="1" id="KW-0472">Membrane</keyword>
<dbReference type="GO" id="GO:0071111">
    <property type="term" value="F:cyclic-guanylate-specific phosphodiesterase activity"/>
    <property type="evidence" value="ECO:0007669"/>
    <property type="project" value="InterPro"/>
</dbReference>
<evidence type="ECO:0000313" key="5">
    <source>
        <dbReference type="Proteomes" id="UP000614424"/>
    </source>
</evidence>
<dbReference type="InterPro" id="IPR050706">
    <property type="entry name" value="Cyclic-di-GMP_PDE-like"/>
</dbReference>
<keyword evidence="1" id="KW-1133">Transmembrane helix</keyword>
<organism evidence="4 5">
    <name type="scientific">Candidatus Desulfobia pelagia</name>
    <dbReference type="NCBI Taxonomy" id="2841692"/>
    <lineage>
        <taxon>Bacteria</taxon>
        <taxon>Pseudomonadati</taxon>
        <taxon>Thermodesulfobacteriota</taxon>
        <taxon>Desulfobulbia</taxon>
        <taxon>Desulfobulbales</taxon>
        <taxon>Desulfobulbaceae</taxon>
        <taxon>Candidatus Desulfobia</taxon>
    </lineage>
</organism>
<dbReference type="PANTHER" id="PTHR33121:SF71">
    <property type="entry name" value="OXYGEN SENSOR PROTEIN DOSP"/>
    <property type="match status" value="1"/>
</dbReference>
<protein>
    <submittedName>
        <fullName evidence="4">EAL domain-containing protein</fullName>
    </submittedName>
</protein>
<dbReference type="InterPro" id="IPR000160">
    <property type="entry name" value="GGDEF_dom"/>
</dbReference>
<dbReference type="SMART" id="SM00267">
    <property type="entry name" value="GGDEF"/>
    <property type="match status" value="1"/>
</dbReference>
<dbReference type="Pfam" id="PF00563">
    <property type="entry name" value="EAL"/>
    <property type="match status" value="1"/>
</dbReference>
<dbReference type="CDD" id="cd01948">
    <property type="entry name" value="EAL"/>
    <property type="match status" value="1"/>
</dbReference>
<dbReference type="InterPro" id="IPR029787">
    <property type="entry name" value="Nucleotide_cyclase"/>
</dbReference>
<feature type="transmembrane region" description="Helical" evidence="1">
    <location>
        <begin position="21"/>
        <end position="42"/>
    </location>
</feature>
<evidence type="ECO:0000256" key="1">
    <source>
        <dbReference type="SAM" id="Phobius"/>
    </source>
</evidence>